<keyword evidence="1" id="KW-0732">Signal</keyword>
<evidence type="ECO:0000313" key="3">
    <source>
        <dbReference type="Proteomes" id="UP000310249"/>
    </source>
</evidence>
<dbReference type="AlphaFoldDB" id="A0A5S3WS27"/>
<dbReference type="Proteomes" id="UP000310249">
    <property type="component" value="Unassembled WGS sequence"/>
</dbReference>
<reference evidence="3" key="2">
    <citation type="submission" date="2019-06" db="EMBL/GenBank/DDBJ databases">
        <title>Co-occurence of chitin degradation, pigmentation and bioactivity in marine Pseudoalteromonas.</title>
        <authorList>
            <person name="Sonnenschein E.C."/>
            <person name="Bech P.K."/>
        </authorList>
    </citation>
    <scope>NUCLEOTIDE SEQUENCE [LARGE SCALE GENOMIC DNA]</scope>
    <source>
        <strain evidence="3">S2676</strain>
    </source>
</reference>
<protein>
    <submittedName>
        <fullName evidence="2">Uncharacterized protein</fullName>
    </submittedName>
</protein>
<reference evidence="2 3" key="1">
    <citation type="submission" date="2018-01" db="EMBL/GenBank/DDBJ databases">
        <authorList>
            <person name="Paulsen S."/>
            <person name="Gram L.K."/>
        </authorList>
    </citation>
    <scope>NUCLEOTIDE SEQUENCE [LARGE SCALE GENOMIC DNA]</scope>
    <source>
        <strain evidence="2 3">S2676</strain>
    </source>
</reference>
<name>A0A5S3WS27_9GAMM</name>
<accession>A0A5S3WS27</accession>
<proteinExistence type="predicted"/>
<evidence type="ECO:0000313" key="2">
    <source>
        <dbReference type="EMBL" id="TMP31988.1"/>
    </source>
</evidence>
<dbReference type="RefSeq" id="WP_138552483.1">
    <property type="nucleotide sequence ID" value="NZ_PNCH01000038.1"/>
</dbReference>
<dbReference type="EMBL" id="PNCI01000007">
    <property type="protein sequence ID" value="TMP31988.1"/>
    <property type="molecule type" value="Genomic_DNA"/>
</dbReference>
<feature type="signal peptide" evidence="1">
    <location>
        <begin position="1"/>
        <end position="21"/>
    </location>
</feature>
<feature type="chain" id="PRO_5024382664" evidence="1">
    <location>
        <begin position="22"/>
        <end position="108"/>
    </location>
</feature>
<dbReference type="OrthoDB" id="9867413at2"/>
<gene>
    <name evidence="2" type="ORF">CWB99_03230</name>
</gene>
<sequence length="108" mass="11841">MKIWTRVFAALLVTGSAQVNAESRSGYVYRLYADPTDVVIVLKDNNKVNVNGECGSNFYHISRSAVNFSEFYSLVLSAAAARKPVYLEVGSCSGQRNILTHGSVQFSD</sequence>
<evidence type="ECO:0000256" key="1">
    <source>
        <dbReference type="SAM" id="SignalP"/>
    </source>
</evidence>
<comment type="caution">
    <text evidence="2">The sequence shown here is derived from an EMBL/GenBank/DDBJ whole genome shotgun (WGS) entry which is preliminary data.</text>
</comment>
<organism evidence="2 3">
    <name type="scientific">Pseudoalteromonas rubra</name>
    <dbReference type="NCBI Taxonomy" id="43658"/>
    <lineage>
        <taxon>Bacteria</taxon>
        <taxon>Pseudomonadati</taxon>
        <taxon>Pseudomonadota</taxon>
        <taxon>Gammaproteobacteria</taxon>
        <taxon>Alteromonadales</taxon>
        <taxon>Pseudoalteromonadaceae</taxon>
        <taxon>Pseudoalteromonas</taxon>
    </lineage>
</organism>